<dbReference type="InterPro" id="IPR004843">
    <property type="entry name" value="Calcineurin-like_PHP"/>
</dbReference>
<dbReference type="GO" id="GO:0016787">
    <property type="term" value="F:hydrolase activity"/>
    <property type="evidence" value="ECO:0007669"/>
    <property type="project" value="UniProtKB-KW"/>
</dbReference>
<sequence length="206" mass="23279">MQYVISDTHLMDENLLGMDEFAPRPFATTAAMDQAIIDHWNARVKPTDVVYHLGDIAVDLHRPEKVVNAAIYERLMALNGRLVLLKGNHDRRSLFKYLAAHNVTVAGQTKFELHDVGKLIKYNHRQYYLTHYPLLLGIAPQIRNLHGHIHHYQLPYATNLNVGVDAPELNFLAQPVPFGTPLSMAEVETIAAKKATWLAAQQQGKE</sequence>
<evidence type="ECO:0000259" key="1">
    <source>
        <dbReference type="Pfam" id="PF00149"/>
    </source>
</evidence>
<dbReference type="InterPro" id="IPR029052">
    <property type="entry name" value="Metallo-depent_PP-like"/>
</dbReference>
<organism evidence="2 3">
    <name type="scientific">Limosilactobacillus ingluviei DSM 15946</name>
    <dbReference type="NCBI Taxonomy" id="1423760"/>
    <lineage>
        <taxon>Bacteria</taxon>
        <taxon>Bacillati</taxon>
        <taxon>Bacillota</taxon>
        <taxon>Bacilli</taxon>
        <taxon>Lactobacillales</taxon>
        <taxon>Lactobacillaceae</taxon>
        <taxon>Limosilactobacillus</taxon>
    </lineage>
</organism>
<dbReference type="RefSeq" id="WP_056953775.1">
    <property type="nucleotide sequence ID" value="NZ_AZFK01000013.1"/>
</dbReference>
<dbReference type="EMBL" id="AZFK01000013">
    <property type="protein sequence ID" value="KRL91961.1"/>
    <property type="molecule type" value="Genomic_DNA"/>
</dbReference>
<name>A0A0R1UEW2_9LACO</name>
<gene>
    <name evidence="2" type="ORF">FC43_GL000536</name>
</gene>
<reference evidence="2 3" key="1">
    <citation type="journal article" date="2015" name="Genome Announc.">
        <title>Expanding the biotechnology potential of lactobacilli through comparative genomics of 213 strains and associated genera.</title>
        <authorList>
            <person name="Sun Z."/>
            <person name="Harris H.M."/>
            <person name="McCann A."/>
            <person name="Guo C."/>
            <person name="Argimon S."/>
            <person name="Zhang W."/>
            <person name="Yang X."/>
            <person name="Jeffery I.B."/>
            <person name="Cooney J.C."/>
            <person name="Kagawa T.F."/>
            <person name="Liu W."/>
            <person name="Song Y."/>
            <person name="Salvetti E."/>
            <person name="Wrobel A."/>
            <person name="Rasinkangas P."/>
            <person name="Parkhill J."/>
            <person name="Rea M.C."/>
            <person name="O'Sullivan O."/>
            <person name="Ritari J."/>
            <person name="Douillard F.P."/>
            <person name="Paul Ross R."/>
            <person name="Yang R."/>
            <person name="Briner A.E."/>
            <person name="Felis G.E."/>
            <person name="de Vos W.M."/>
            <person name="Barrangou R."/>
            <person name="Klaenhammer T.R."/>
            <person name="Caufield P.W."/>
            <person name="Cui Y."/>
            <person name="Zhang H."/>
            <person name="O'Toole P.W."/>
        </authorList>
    </citation>
    <scope>NUCLEOTIDE SEQUENCE [LARGE SCALE GENOMIC DNA]</scope>
    <source>
        <strain evidence="2 3">DSM 15946</strain>
    </source>
</reference>
<dbReference type="Gene3D" id="3.60.21.10">
    <property type="match status" value="1"/>
</dbReference>
<accession>A0A0R1UEW2</accession>
<dbReference type="Pfam" id="PF00149">
    <property type="entry name" value="Metallophos"/>
    <property type="match status" value="1"/>
</dbReference>
<protein>
    <submittedName>
        <fullName evidence="2">Phosphoesterase or phosphohydrolase</fullName>
    </submittedName>
</protein>
<evidence type="ECO:0000313" key="2">
    <source>
        <dbReference type="EMBL" id="KRL91961.1"/>
    </source>
</evidence>
<dbReference type="AlphaFoldDB" id="A0A0R1UEW2"/>
<dbReference type="PATRIC" id="fig|1423760.3.peg.556"/>
<dbReference type="SUPFAM" id="SSF56300">
    <property type="entry name" value="Metallo-dependent phosphatases"/>
    <property type="match status" value="1"/>
</dbReference>
<evidence type="ECO:0000313" key="3">
    <source>
        <dbReference type="Proteomes" id="UP000050816"/>
    </source>
</evidence>
<comment type="caution">
    <text evidence="2">The sequence shown here is derived from an EMBL/GenBank/DDBJ whole genome shotgun (WGS) entry which is preliminary data.</text>
</comment>
<keyword evidence="2" id="KW-0378">Hydrolase</keyword>
<feature type="domain" description="Calcineurin-like phosphoesterase" evidence="1">
    <location>
        <begin position="4"/>
        <end position="150"/>
    </location>
</feature>
<proteinExistence type="predicted"/>
<dbReference type="Proteomes" id="UP000050816">
    <property type="component" value="Unassembled WGS sequence"/>
</dbReference>